<dbReference type="SMART" id="SM00895">
    <property type="entry name" value="FCD"/>
    <property type="match status" value="1"/>
</dbReference>
<evidence type="ECO:0000313" key="7">
    <source>
        <dbReference type="Proteomes" id="UP001196565"/>
    </source>
</evidence>
<keyword evidence="7" id="KW-1185">Reference proteome</keyword>
<dbReference type="SUPFAM" id="SSF48008">
    <property type="entry name" value="GntR ligand-binding domain-like"/>
    <property type="match status" value="1"/>
</dbReference>
<dbReference type="EMBL" id="JAHYBZ010000005">
    <property type="protein sequence ID" value="MBW6399494.1"/>
    <property type="molecule type" value="Genomic_DNA"/>
</dbReference>
<evidence type="ECO:0000256" key="3">
    <source>
        <dbReference type="ARBA" id="ARBA00023163"/>
    </source>
</evidence>
<dbReference type="Pfam" id="PF00392">
    <property type="entry name" value="GntR"/>
    <property type="match status" value="1"/>
</dbReference>
<dbReference type="PANTHER" id="PTHR43537">
    <property type="entry name" value="TRANSCRIPTIONAL REGULATOR, GNTR FAMILY"/>
    <property type="match status" value="1"/>
</dbReference>
<accession>A0ABS7AB14</accession>
<dbReference type="SMART" id="SM00345">
    <property type="entry name" value="HTH_GNTR"/>
    <property type="match status" value="1"/>
</dbReference>
<dbReference type="Pfam" id="PF07729">
    <property type="entry name" value="FCD"/>
    <property type="match status" value="1"/>
</dbReference>
<evidence type="ECO:0000256" key="2">
    <source>
        <dbReference type="ARBA" id="ARBA00023125"/>
    </source>
</evidence>
<gene>
    <name evidence="6" type="ORF">KPL78_16675</name>
</gene>
<dbReference type="SUPFAM" id="SSF46785">
    <property type="entry name" value="Winged helix' DNA-binding domain"/>
    <property type="match status" value="1"/>
</dbReference>
<dbReference type="Gene3D" id="1.10.10.10">
    <property type="entry name" value="Winged helix-like DNA-binding domain superfamily/Winged helix DNA-binding domain"/>
    <property type="match status" value="1"/>
</dbReference>
<dbReference type="PANTHER" id="PTHR43537:SF49">
    <property type="entry name" value="TRANSCRIPTIONAL REGULATORY PROTEIN"/>
    <property type="match status" value="1"/>
</dbReference>
<evidence type="ECO:0000259" key="5">
    <source>
        <dbReference type="PROSITE" id="PS50949"/>
    </source>
</evidence>
<dbReference type="Gene3D" id="1.20.120.530">
    <property type="entry name" value="GntR ligand-binding domain-like"/>
    <property type="match status" value="1"/>
</dbReference>
<dbReference type="PRINTS" id="PR00035">
    <property type="entry name" value="HTHGNTR"/>
</dbReference>
<organism evidence="6 7">
    <name type="scientific">Roseomonas alba</name>
    <dbReference type="NCBI Taxonomy" id="2846776"/>
    <lineage>
        <taxon>Bacteria</taxon>
        <taxon>Pseudomonadati</taxon>
        <taxon>Pseudomonadota</taxon>
        <taxon>Alphaproteobacteria</taxon>
        <taxon>Acetobacterales</taxon>
        <taxon>Roseomonadaceae</taxon>
        <taxon>Roseomonas</taxon>
    </lineage>
</organism>
<feature type="region of interest" description="Disordered" evidence="4">
    <location>
        <begin position="1"/>
        <end position="30"/>
    </location>
</feature>
<dbReference type="Proteomes" id="UP001196565">
    <property type="component" value="Unassembled WGS sequence"/>
</dbReference>
<dbReference type="CDD" id="cd07377">
    <property type="entry name" value="WHTH_GntR"/>
    <property type="match status" value="1"/>
</dbReference>
<proteinExistence type="predicted"/>
<feature type="domain" description="HTH gntR-type" evidence="5">
    <location>
        <begin position="28"/>
        <end position="95"/>
    </location>
</feature>
<dbReference type="InterPro" id="IPR000524">
    <property type="entry name" value="Tscrpt_reg_HTH_GntR"/>
</dbReference>
<keyword evidence="1" id="KW-0805">Transcription regulation</keyword>
<evidence type="ECO:0000256" key="1">
    <source>
        <dbReference type="ARBA" id="ARBA00023015"/>
    </source>
</evidence>
<dbReference type="InterPro" id="IPR036390">
    <property type="entry name" value="WH_DNA-bd_sf"/>
</dbReference>
<dbReference type="RefSeq" id="WP_219764094.1">
    <property type="nucleotide sequence ID" value="NZ_JAHYBZ010000005.1"/>
</dbReference>
<keyword evidence="3" id="KW-0804">Transcription</keyword>
<comment type="caution">
    <text evidence="6">The sequence shown here is derived from an EMBL/GenBank/DDBJ whole genome shotgun (WGS) entry which is preliminary data.</text>
</comment>
<keyword evidence="2" id="KW-0238">DNA-binding</keyword>
<evidence type="ECO:0000256" key="4">
    <source>
        <dbReference type="SAM" id="MobiDB-lite"/>
    </source>
</evidence>
<dbReference type="PROSITE" id="PS50949">
    <property type="entry name" value="HTH_GNTR"/>
    <property type="match status" value="1"/>
</dbReference>
<dbReference type="InterPro" id="IPR011711">
    <property type="entry name" value="GntR_C"/>
</dbReference>
<dbReference type="InterPro" id="IPR008920">
    <property type="entry name" value="TF_FadR/GntR_C"/>
</dbReference>
<name>A0ABS7AB14_9PROT</name>
<reference evidence="6 7" key="1">
    <citation type="submission" date="2021-07" db="EMBL/GenBank/DDBJ databases">
        <authorList>
            <person name="So Y."/>
        </authorList>
    </citation>
    <scope>NUCLEOTIDE SEQUENCE [LARGE SCALE GENOMIC DNA]</scope>
    <source>
        <strain evidence="6 7">HJA6</strain>
    </source>
</reference>
<sequence>MTLLARSRTDTPARPAPAGKPTRRRPGPTRAEALATELAEAITEGRMPPGTALEEERLAAAHGVSRTPVREALRLLAATGLVEQRPRRGAVVARPEPGRLAEMFQAMAELEAICASLCAQAMSRADKARLASRHATMGKMVEDGWLDAYKDANVAFHEALYAGSGNSYLAEMADATRRRLAPFRAAQLGGQDRLAASHGEHGAIVAAILAGDGVAAAAAVRRHLAETEGSWGVLAGQQPPLRVG</sequence>
<evidence type="ECO:0000313" key="6">
    <source>
        <dbReference type="EMBL" id="MBW6399494.1"/>
    </source>
</evidence>
<dbReference type="InterPro" id="IPR036388">
    <property type="entry name" value="WH-like_DNA-bd_sf"/>
</dbReference>
<protein>
    <submittedName>
        <fullName evidence="6">GntR family transcriptional regulator</fullName>
    </submittedName>
</protein>